<feature type="region of interest" description="Disordered" evidence="1">
    <location>
        <begin position="85"/>
        <end position="106"/>
    </location>
</feature>
<feature type="compositionally biased region" description="Low complexity" evidence="1">
    <location>
        <begin position="192"/>
        <end position="209"/>
    </location>
</feature>
<organism evidence="2 3">
    <name type="scientific">Tanacetum coccineum</name>
    <dbReference type="NCBI Taxonomy" id="301880"/>
    <lineage>
        <taxon>Eukaryota</taxon>
        <taxon>Viridiplantae</taxon>
        <taxon>Streptophyta</taxon>
        <taxon>Embryophyta</taxon>
        <taxon>Tracheophyta</taxon>
        <taxon>Spermatophyta</taxon>
        <taxon>Magnoliopsida</taxon>
        <taxon>eudicotyledons</taxon>
        <taxon>Gunneridae</taxon>
        <taxon>Pentapetalae</taxon>
        <taxon>asterids</taxon>
        <taxon>campanulids</taxon>
        <taxon>Asterales</taxon>
        <taxon>Asteraceae</taxon>
        <taxon>Asteroideae</taxon>
        <taxon>Anthemideae</taxon>
        <taxon>Anthemidinae</taxon>
        <taxon>Tanacetum</taxon>
    </lineage>
</organism>
<dbReference type="Proteomes" id="UP001151760">
    <property type="component" value="Unassembled WGS sequence"/>
</dbReference>
<reference evidence="2" key="2">
    <citation type="submission" date="2022-01" db="EMBL/GenBank/DDBJ databases">
        <authorList>
            <person name="Yamashiro T."/>
            <person name="Shiraishi A."/>
            <person name="Satake H."/>
            <person name="Nakayama K."/>
        </authorList>
    </citation>
    <scope>NUCLEOTIDE SEQUENCE</scope>
</reference>
<feature type="compositionally biased region" description="Pro residues" evidence="1">
    <location>
        <begin position="92"/>
        <end position="106"/>
    </location>
</feature>
<comment type="caution">
    <text evidence="2">The sequence shown here is derived from an EMBL/GenBank/DDBJ whole genome shotgun (WGS) entry which is preliminary data.</text>
</comment>
<evidence type="ECO:0000313" key="2">
    <source>
        <dbReference type="EMBL" id="GJT30969.1"/>
    </source>
</evidence>
<sequence>MFGTIPTIVPATAPVADLPVIHDDTPLIPTDTPTISPIVPTIPSISPTIQYTSLFICTYSSDNDTSKRPPSQDPYKVTAARWRSRVATRSSPPSPPTHQILPAPPGLPRRPAVLVLPGQLIPVGRPYRTQPNGVLKMLTARKRVGPLPTYRLALRYSADYSSSDRFTSDDSSRHSPLDSSSETSSDSHSDTSSDSSSRHSSSGHSTLDSPCDSLTAIFAGPSRKRRRSPTTSVPAASPIPRALSHVHANLLPPCKRIMDFDSVTDFEVSSEEGYVPYVPRETGSGVDVEDSYEPYTEPDIDPDVQVDIDACIAFSDDIVARGTDVRVEIGTAAKEEAESSARGTIDIGVDRVTHPDVLDDTAEPVREDLPELVSIDRSLEVMHRGLDVVMQELYDHMVEIPVPKVRVIESVQRVQGHRIVATTQ</sequence>
<name>A0ABQ5D2C4_9ASTR</name>
<dbReference type="EMBL" id="BQNB010014667">
    <property type="protein sequence ID" value="GJT30969.1"/>
    <property type="molecule type" value="Genomic_DNA"/>
</dbReference>
<feature type="region of interest" description="Disordered" evidence="1">
    <location>
        <begin position="161"/>
        <end position="238"/>
    </location>
</feature>
<proteinExistence type="predicted"/>
<feature type="compositionally biased region" description="Basic and acidic residues" evidence="1">
    <location>
        <begin position="166"/>
        <end position="176"/>
    </location>
</feature>
<keyword evidence="3" id="KW-1185">Reference proteome</keyword>
<accession>A0ABQ5D2C4</accession>
<evidence type="ECO:0000313" key="3">
    <source>
        <dbReference type="Proteomes" id="UP001151760"/>
    </source>
</evidence>
<protein>
    <submittedName>
        <fullName evidence="2">Uncharacterized protein</fullName>
    </submittedName>
</protein>
<gene>
    <name evidence="2" type="ORF">Tco_0911244</name>
</gene>
<evidence type="ECO:0000256" key="1">
    <source>
        <dbReference type="SAM" id="MobiDB-lite"/>
    </source>
</evidence>
<reference evidence="2" key="1">
    <citation type="journal article" date="2022" name="Int. J. Mol. Sci.">
        <title>Draft Genome of Tanacetum Coccineum: Genomic Comparison of Closely Related Tanacetum-Family Plants.</title>
        <authorList>
            <person name="Yamashiro T."/>
            <person name="Shiraishi A."/>
            <person name="Nakayama K."/>
            <person name="Satake H."/>
        </authorList>
    </citation>
    <scope>NUCLEOTIDE SEQUENCE</scope>
</reference>